<evidence type="ECO:0000313" key="1">
    <source>
        <dbReference type="EMBL" id="UZA04504.1"/>
    </source>
</evidence>
<sequence length="184" mass="21312">MTNLPQIQGNFQTMSSREIATLCEKEHRHVLRDIDTLNETYEKMGLPKVGQGYYTTPNTGNQQYREYLLTKEQCIDLITGYRADVRIRINRRWQELEKATSLVLPDFSNPAEAARAWAAEFEKRELRAVKKLLKKQGVISIDDYIALNPANMSLREVIDILRKNTNWTFGKTLKAGFKIMGEKK</sequence>
<evidence type="ECO:0000313" key="2">
    <source>
        <dbReference type="Proteomes" id="UP001163632"/>
    </source>
</evidence>
<keyword evidence="2" id="KW-1185">Reference proteome</keyword>
<dbReference type="Pfam" id="PF09669">
    <property type="entry name" value="Phage_pRha"/>
    <property type="match status" value="1"/>
</dbReference>
<dbReference type="Proteomes" id="UP001163632">
    <property type="component" value="Chromosome"/>
</dbReference>
<dbReference type="EMBL" id="CP087830">
    <property type="protein sequence ID" value="UZA04504.1"/>
    <property type="molecule type" value="Genomic_DNA"/>
</dbReference>
<organism evidence="1 2">
    <name type="scientific">Moraxella bovis</name>
    <dbReference type="NCBI Taxonomy" id="476"/>
    <lineage>
        <taxon>Bacteria</taxon>
        <taxon>Pseudomonadati</taxon>
        <taxon>Pseudomonadota</taxon>
        <taxon>Gammaproteobacteria</taxon>
        <taxon>Moraxellales</taxon>
        <taxon>Moraxellaceae</taxon>
        <taxon>Moraxella</taxon>
    </lineage>
</organism>
<reference evidence="1" key="1">
    <citation type="journal article" date="2022" name="BMC Microbiol.">
        <title>Whole genome sequencing of Moraxella bovis strains from North America reveals two genotypes with different genetic determinants.</title>
        <authorList>
            <person name="Wynn E.L."/>
            <person name="Hille M.M."/>
            <person name="Loy J.D."/>
            <person name="Schuller G."/>
            <person name="Kuhn K.L."/>
            <person name="Dickey A.M."/>
            <person name="Bono J.L."/>
            <person name="Clawson M.L."/>
        </authorList>
    </citation>
    <scope>NUCLEOTIDE SEQUENCE</scope>
    <source>
        <strain evidence="1">SAM102599</strain>
    </source>
</reference>
<protein>
    <submittedName>
        <fullName evidence="1">Rha family transcriptional regulator</fullName>
    </submittedName>
</protein>
<dbReference type="InterPro" id="IPR014054">
    <property type="entry name" value="Phage_regulatory_Rha"/>
</dbReference>
<proteinExistence type="predicted"/>
<name>A0ABY6MBV6_MORBO</name>
<accession>A0ABY6MBV6</accession>
<gene>
    <name evidence="1" type="ORF">LP092_07215</name>
</gene>
<dbReference type="RefSeq" id="WP_264689819.1">
    <property type="nucleotide sequence ID" value="NZ_CP087823.1"/>
</dbReference>